<evidence type="ECO:0000256" key="1">
    <source>
        <dbReference type="SAM" id="MobiDB-lite"/>
    </source>
</evidence>
<evidence type="ECO:0000313" key="3">
    <source>
        <dbReference type="Proteomes" id="UP000383932"/>
    </source>
</evidence>
<dbReference type="EMBL" id="SSOP01000015">
    <property type="protein sequence ID" value="KAB5594850.1"/>
    <property type="molecule type" value="Genomic_DNA"/>
</dbReference>
<organism evidence="2 3">
    <name type="scientific">Ceratobasidium theobromae</name>
    <dbReference type="NCBI Taxonomy" id="1582974"/>
    <lineage>
        <taxon>Eukaryota</taxon>
        <taxon>Fungi</taxon>
        <taxon>Dikarya</taxon>
        <taxon>Basidiomycota</taxon>
        <taxon>Agaricomycotina</taxon>
        <taxon>Agaricomycetes</taxon>
        <taxon>Cantharellales</taxon>
        <taxon>Ceratobasidiaceae</taxon>
        <taxon>Ceratobasidium</taxon>
    </lineage>
</organism>
<gene>
    <name evidence="2" type="ORF">CTheo_1665</name>
</gene>
<dbReference type="OrthoDB" id="16464at2759"/>
<proteinExistence type="predicted"/>
<dbReference type="Proteomes" id="UP000383932">
    <property type="component" value="Unassembled WGS sequence"/>
</dbReference>
<evidence type="ECO:0000313" key="2">
    <source>
        <dbReference type="EMBL" id="KAB5594850.1"/>
    </source>
</evidence>
<keyword evidence="3" id="KW-1185">Reference proteome</keyword>
<protein>
    <submittedName>
        <fullName evidence="2">NAD-dependent epimerase/dehydratase family protein</fullName>
    </submittedName>
</protein>
<name>A0A5N5QSY0_9AGAM</name>
<accession>A0A5N5QSY0</accession>
<dbReference type="InterPro" id="IPR036291">
    <property type="entry name" value="NAD(P)-bd_dom_sf"/>
</dbReference>
<dbReference type="SUPFAM" id="SSF51735">
    <property type="entry name" value="NAD(P)-binding Rossmann-fold domains"/>
    <property type="match status" value="1"/>
</dbReference>
<dbReference type="AlphaFoldDB" id="A0A5N5QSY0"/>
<feature type="region of interest" description="Disordered" evidence="1">
    <location>
        <begin position="54"/>
        <end position="73"/>
    </location>
</feature>
<sequence>MKALDLARMDHFGTAGSEDRPSMSQVCVGTALDLTDAAGAVKCVHRALIGERNPHDIGQMTEPTASRYGSFPKRTRNSTLSQIPLNTSDFTYLIKTTTIYPSRVPPLLYLTLVMSLAAGSSLTSSAFLRLDPLCNPGGMNQCAKALITYLVPENGESLVANLRVADKVSVSPPTTYLGSGVRRALENPIVQYQQANLKLPAVVSKMFDPPEGQEPYSYVFDCTGELSYMREDPVQIDFTAMIAHLIGTEAARRGVKAYVRLTHPFYETSVEKTVHDEKDKLKPLGVRGTWWHETLRVLASIKDLNLVILRIGAIYGPGNNWGIITPRIALGPVYKHLGMEMKYLWSGGLRLNTIHVDDVAGGMWACAQWMAERGRAQADAEAGEELHFFNDKARCAEVAFVPPPTDVDDSDSTQQTIGQLIAGMFGVKFGFHGFFMNTLAKVDLDAMIQDINDMHVSTWFTLCQQSTPPIPPTGPISLFNEAHSFGMHSIAYSNAKFKKAIPYTLMHPLFNRKEVEDTIESFRAEGNWPNNC</sequence>
<dbReference type="Gene3D" id="3.40.50.720">
    <property type="entry name" value="NAD(P)-binding Rossmann-like Domain"/>
    <property type="match status" value="1"/>
</dbReference>
<comment type="caution">
    <text evidence="2">The sequence shown here is derived from an EMBL/GenBank/DDBJ whole genome shotgun (WGS) entry which is preliminary data.</text>
</comment>
<reference evidence="2 3" key="1">
    <citation type="journal article" date="2019" name="Fungal Biol. Biotechnol.">
        <title>Draft genome sequence of fastidious pathogen Ceratobasidium theobromae, which causes vascular-streak dieback in Theobroma cacao.</title>
        <authorList>
            <person name="Ali S.S."/>
            <person name="Asman A."/>
            <person name="Shao J."/>
            <person name="Firmansyah A.P."/>
            <person name="Susilo A.W."/>
            <person name="Rosmana A."/>
            <person name="McMahon P."/>
            <person name="Junaid M."/>
            <person name="Guest D."/>
            <person name="Kheng T.Y."/>
            <person name="Meinhardt L.W."/>
            <person name="Bailey B.A."/>
        </authorList>
    </citation>
    <scope>NUCLEOTIDE SEQUENCE [LARGE SCALE GENOMIC DNA]</scope>
    <source>
        <strain evidence="2 3">CT2</strain>
    </source>
</reference>